<reference evidence="2 4" key="2">
    <citation type="submission" date="2018-08" db="EMBL/GenBank/DDBJ databases">
        <title>Bacillus clarus sp. nov. strain PS00077A.</title>
        <authorList>
            <person name="Mendez Acevedo M."/>
            <person name="Carroll L."/>
            <person name="Mukherjee M."/>
            <person name="Wiedmann M."/>
            <person name="Kovac J."/>
        </authorList>
    </citation>
    <scope>NUCLEOTIDE SEQUENCE [LARGE SCALE GENOMIC DNA]</scope>
    <source>
        <strain evidence="2 4">PS00077A</strain>
    </source>
</reference>
<dbReference type="RefSeq" id="WP_042984007.1">
    <property type="nucleotide sequence ID" value="NZ_JMQC01000008.1"/>
</dbReference>
<evidence type="ECO:0000313" key="3">
    <source>
        <dbReference type="Proteomes" id="UP000029389"/>
    </source>
</evidence>
<accession>A0A090YJG1</accession>
<dbReference type="EMBL" id="JMQC01000008">
    <property type="protein sequence ID" value="KFM98569.1"/>
    <property type="molecule type" value="Genomic_DNA"/>
</dbReference>
<protein>
    <submittedName>
        <fullName evidence="2">Cytoplasmic protein</fullName>
    </submittedName>
    <submittedName>
        <fullName evidence="1">Polymer-forming cytoskeletal family protein</fullName>
    </submittedName>
</protein>
<evidence type="ECO:0000313" key="2">
    <source>
        <dbReference type="EMBL" id="RFT63274.1"/>
    </source>
</evidence>
<gene>
    <name evidence="2" type="ORF">D0U04_25520</name>
    <name evidence="1" type="ORF">DJ93_5278</name>
</gene>
<proteinExistence type="predicted"/>
<keyword evidence="4" id="KW-1185">Reference proteome</keyword>
<comment type="caution">
    <text evidence="1">The sequence shown here is derived from an EMBL/GenBank/DDBJ whole genome shotgun (WGS) entry which is preliminary data.</text>
</comment>
<sequence>MENQHSLTVNGSGSSAGGDYNKVKIRGEGTISNHMSCNDFKTYGTSEVRGNMKAKNYVVYGDSEVQGNMEAEYVKVYGNVQVQGDGQINKTKVRGMIEFKGKLSGDFVDVKGALNVKGDIEVEELLLTGGLESAGLLNAENIEISIRYEGSKVREIGGKKITVRKKARFLPFTSHAGSLQTSIIEGDDIYLEHTIAEVVRGNHVIIGPGCEISVVEYHTSFNQKGNSVVKEHKQI</sequence>
<organism evidence="1 3">
    <name type="scientific">Bacillus clarus</name>
    <dbReference type="NCBI Taxonomy" id="2338372"/>
    <lineage>
        <taxon>Bacteria</taxon>
        <taxon>Bacillati</taxon>
        <taxon>Bacillota</taxon>
        <taxon>Bacilli</taxon>
        <taxon>Bacillales</taxon>
        <taxon>Bacillaceae</taxon>
        <taxon>Bacillus</taxon>
        <taxon>Bacillus cereus group</taxon>
    </lineage>
</organism>
<dbReference type="PATRIC" id="fig|1405.8.peg.5442"/>
<dbReference type="EMBL" id="QVOD01000049">
    <property type="protein sequence ID" value="RFT63274.1"/>
    <property type="molecule type" value="Genomic_DNA"/>
</dbReference>
<dbReference type="STRING" id="1405.B7492_15355"/>
<dbReference type="Proteomes" id="UP000264294">
    <property type="component" value="Unassembled WGS sequence"/>
</dbReference>
<reference evidence="1 3" key="1">
    <citation type="submission" date="2014-04" db="EMBL/GenBank/DDBJ databases">
        <authorList>
            <person name="Bishop-Lilly K.A."/>
            <person name="Broomall S.M."/>
            <person name="Chain P.S."/>
            <person name="Chertkov O."/>
            <person name="Coyne S.R."/>
            <person name="Daligault H.E."/>
            <person name="Davenport K.W."/>
            <person name="Erkkila T."/>
            <person name="Frey K.G."/>
            <person name="Gibbons H.S."/>
            <person name="Gu W."/>
            <person name="Jaissle J."/>
            <person name="Johnson S.L."/>
            <person name="Koroleva G.I."/>
            <person name="Ladner J.T."/>
            <person name="Lo C.-C."/>
            <person name="Minogue T.D."/>
            <person name="Munk C."/>
            <person name="Palacios G.F."/>
            <person name="Redden C.L."/>
            <person name="Rosenzweig C.N."/>
            <person name="Scholz M.B."/>
            <person name="Teshima H."/>
            <person name="Xu Y."/>
        </authorList>
    </citation>
    <scope>NUCLEOTIDE SEQUENCE [LARGE SCALE GENOMIC DNA]</scope>
    <source>
        <strain evidence="1 3">BHP</strain>
    </source>
</reference>
<name>A0A090YJG1_9BACI</name>
<dbReference type="Proteomes" id="UP000029389">
    <property type="component" value="Unassembled WGS sequence"/>
</dbReference>
<dbReference type="AlphaFoldDB" id="A0A090YJG1"/>
<evidence type="ECO:0000313" key="1">
    <source>
        <dbReference type="EMBL" id="KFM98569.1"/>
    </source>
</evidence>
<evidence type="ECO:0000313" key="4">
    <source>
        <dbReference type="Proteomes" id="UP000264294"/>
    </source>
</evidence>